<dbReference type="EMBL" id="QGTW01000010">
    <property type="protein sequence ID" value="PWW26636.1"/>
    <property type="molecule type" value="Genomic_DNA"/>
</dbReference>
<evidence type="ECO:0000256" key="1">
    <source>
        <dbReference type="SAM" id="Phobius"/>
    </source>
</evidence>
<dbReference type="SUPFAM" id="SSF52980">
    <property type="entry name" value="Restriction endonuclease-like"/>
    <property type="match status" value="1"/>
</dbReference>
<dbReference type="Pfam" id="PF04471">
    <property type="entry name" value="Mrr_cat"/>
    <property type="match status" value="1"/>
</dbReference>
<dbReference type="Proteomes" id="UP000247150">
    <property type="component" value="Unassembled WGS sequence"/>
</dbReference>
<dbReference type="PANTHER" id="PTHR30015:SF7">
    <property type="entry name" value="TYPE IV METHYL-DIRECTED RESTRICTION ENZYME ECOKMRR"/>
    <property type="match status" value="1"/>
</dbReference>
<dbReference type="InterPro" id="IPR011856">
    <property type="entry name" value="tRNA_endonuc-like_dom_sf"/>
</dbReference>
<feature type="transmembrane region" description="Helical" evidence="1">
    <location>
        <begin position="57"/>
        <end position="75"/>
    </location>
</feature>
<dbReference type="Gene3D" id="3.40.1350.10">
    <property type="match status" value="1"/>
</dbReference>
<dbReference type="InterPro" id="IPR052906">
    <property type="entry name" value="Type_IV_Methyl-Rstrct_Enzyme"/>
</dbReference>
<evidence type="ECO:0000259" key="2">
    <source>
        <dbReference type="Pfam" id="PF04471"/>
    </source>
</evidence>
<feature type="domain" description="Restriction endonuclease type IV Mrr" evidence="2">
    <location>
        <begin position="104"/>
        <end position="214"/>
    </location>
</feature>
<dbReference type="PANTHER" id="PTHR30015">
    <property type="entry name" value="MRR RESTRICTION SYSTEM PROTEIN"/>
    <property type="match status" value="1"/>
</dbReference>
<evidence type="ECO:0000313" key="4">
    <source>
        <dbReference type="Proteomes" id="UP000247150"/>
    </source>
</evidence>
<feature type="transmembrane region" description="Helical" evidence="1">
    <location>
        <begin position="20"/>
        <end position="45"/>
    </location>
</feature>
<name>A0A2V2ZQP8_9BACI</name>
<dbReference type="InterPro" id="IPR007560">
    <property type="entry name" value="Restrct_endonuc_IV_Mrr"/>
</dbReference>
<comment type="caution">
    <text evidence="3">The sequence shown here is derived from an EMBL/GenBank/DDBJ whole genome shotgun (WGS) entry which is preliminary data.</text>
</comment>
<proteinExistence type="predicted"/>
<keyword evidence="1" id="KW-0472">Membrane</keyword>
<keyword evidence="1" id="KW-1133">Transmembrane helix</keyword>
<dbReference type="InterPro" id="IPR011335">
    <property type="entry name" value="Restrct_endonuc-II-like"/>
</dbReference>
<keyword evidence="1" id="KW-0812">Transmembrane</keyword>
<dbReference type="AlphaFoldDB" id="A0A2V2ZQP8"/>
<organism evidence="3 4">
    <name type="scientific">Cytobacillus oceanisediminis</name>
    <dbReference type="NCBI Taxonomy" id="665099"/>
    <lineage>
        <taxon>Bacteria</taxon>
        <taxon>Bacillati</taxon>
        <taxon>Bacillota</taxon>
        <taxon>Bacilli</taxon>
        <taxon>Bacillales</taxon>
        <taxon>Bacillaceae</taxon>
        <taxon>Cytobacillus</taxon>
    </lineage>
</organism>
<evidence type="ECO:0000313" key="3">
    <source>
        <dbReference type="EMBL" id="PWW26636.1"/>
    </source>
</evidence>
<gene>
    <name evidence="3" type="ORF">DFO73_110210</name>
</gene>
<reference evidence="3 4" key="1">
    <citation type="submission" date="2018-05" db="EMBL/GenBank/DDBJ databases">
        <title>Freshwater and sediment microbial communities from various areas in North America, analyzing microbe dynamics in response to fracking.</title>
        <authorList>
            <person name="Lamendella R."/>
        </authorList>
    </citation>
    <scope>NUCLEOTIDE SEQUENCE [LARGE SCALE GENOMIC DNA]</scope>
    <source>
        <strain evidence="3 4">15_TX</strain>
    </source>
</reference>
<dbReference type="GO" id="GO:0003677">
    <property type="term" value="F:DNA binding"/>
    <property type="evidence" value="ECO:0007669"/>
    <property type="project" value="InterPro"/>
</dbReference>
<dbReference type="GO" id="GO:0009307">
    <property type="term" value="P:DNA restriction-modification system"/>
    <property type="evidence" value="ECO:0007669"/>
    <property type="project" value="InterPro"/>
</dbReference>
<dbReference type="RefSeq" id="WP_181396060.1">
    <property type="nucleotide sequence ID" value="NZ_QGTW01000010.1"/>
</dbReference>
<protein>
    <submittedName>
        <fullName evidence="3">Restriction system protein</fullName>
    </submittedName>
</protein>
<dbReference type="GO" id="GO:0015666">
    <property type="term" value="F:restriction endodeoxyribonuclease activity"/>
    <property type="evidence" value="ECO:0007669"/>
    <property type="project" value="TreeGrafter"/>
</dbReference>
<accession>A0A2V2ZQP8</accession>
<sequence>MGKRRYRRRSSKVQSNIEWLILGAIALYAIYKTVLESIQNFIINVRYYIQTFSALDWLYITIIITSLICLIYIFLNNQSNNRTKIKQEQAKLRVLRDSEYFKLMEMTSYDFEKFVANLYLAKGFDVELTPRTGDGGKDIILRKNNEIYLVECKRYNEKNKVSRPEIQKFHSALMDMDAKEGFFITTSYFTQPASTYSINKPIKLVDLPRLIELIEEAKGI</sequence>